<keyword evidence="1" id="KW-0812">Transmembrane</keyword>
<keyword evidence="3" id="KW-1185">Reference proteome</keyword>
<feature type="transmembrane region" description="Helical" evidence="1">
    <location>
        <begin position="7"/>
        <end position="26"/>
    </location>
</feature>
<organism evidence="2 3">
    <name type="scientific">Butyrivibrio proteoclasticus (strain ATCC 51982 / DSM 14932 / B316)</name>
    <name type="common">Clostridium proteoclasticum</name>
    <dbReference type="NCBI Taxonomy" id="515622"/>
    <lineage>
        <taxon>Bacteria</taxon>
        <taxon>Bacillati</taxon>
        <taxon>Bacillota</taxon>
        <taxon>Clostridia</taxon>
        <taxon>Lachnospirales</taxon>
        <taxon>Lachnospiraceae</taxon>
        <taxon>Butyrivibrio</taxon>
    </lineage>
</organism>
<evidence type="ECO:0008006" key="4">
    <source>
        <dbReference type="Google" id="ProtNLM"/>
    </source>
</evidence>
<dbReference type="KEGG" id="bpb:bpr_I1792"/>
<dbReference type="CDD" id="cd10924">
    <property type="entry name" value="CE4_COG4878"/>
    <property type="match status" value="1"/>
</dbReference>
<dbReference type="SUPFAM" id="SSF88713">
    <property type="entry name" value="Glycoside hydrolase/deacetylase"/>
    <property type="match status" value="1"/>
</dbReference>
<dbReference type="InterPro" id="IPR011330">
    <property type="entry name" value="Glyco_hydro/deAcase_b/a-brl"/>
</dbReference>
<proteinExistence type="predicted"/>
<dbReference type="STRING" id="515622.bpr_I1792"/>
<dbReference type="GO" id="GO:0005975">
    <property type="term" value="P:carbohydrate metabolic process"/>
    <property type="evidence" value="ECO:0007669"/>
    <property type="project" value="InterPro"/>
</dbReference>
<protein>
    <recommendedName>
        <fullName evidence="4">DUF2194 domain-containing protein</fullName>
    </recommendedName>
</protein>
<evidence type="ECO:0000313" key="3">
    <source>
        <dbReference type="Proteomes" id="UP000001299"/>
    </source>
</evidence>
<accession>E0RVA9</accession>
<gene>
    <name evidence="2" type="ordered locus">bpr_I1792</name>
</gene>
<dbReference type="eggNOG" id="COG4878">
    <property type="taxonomic scope" value="Bacteria"/>
</dbReference>
<dbReference type="Pfam" id="PF09960">
    <property type="entry name" value="DUF2194"/>
    <property type="match status" value="2"/>
</dbReference>
<keyword evidence="1" id="KW-1133">Transmembrane helix</keyword>
<sequence>MKKTKRFRELILVALGFMLIFVMLLIERIGILYEGTAPEIAILPDDNITNNKKAGNSTKCLVLWEEENATSAKALGIYDQILTDMRVSHDNVNVSENEQDLNKLISRYDNVVIAMSNLESFGRDITKLTGWVGDGGRLLFGIPPFRSTNFDFISDKLGIISASYDYARVDDFVSDKGYMLGAQRTYKIIDGYESSLSAVLDDETTVYAHTDEKNVPLVWARDYQKGKFVVCNFGYTEKAYRGIFASAYTLLDDVFIYPVINASTFYIDDFPSPVPAGNGEYVKRDYNMGIADFYSRVWWPDMLNLGREHNIKYTGLIIETYQDTTEGELKPNESTSNYYYYGNMLLNQGGELGFHGYNHQPLCLPDFIYNQELGYNTWADYETMHSSVKELIRFSTSIFPNQNMSVYVPPSDVLSDAGRSMLGVDFPQIKCIASIYLEGPDEYVQEFEVADDGIVETPRIVSGGILDDYMRITAFAELNLHFVSSHFMHPDDLLDEDRGADLGWAVLKENLDDYMGWIDESAVNIRHLTGAGMAGAVQRYVNLTPNYKIEEGNISLTSKGIIDTAYYLIRANDGELENAYGGEFIKLNDSLYLLKAQSAKVTIIRSK</sequence>
<dbReference type="AlphaFoldDB" id="E0RVA9"/>
<keyword evidence="1" id="KW-0472">Membrane</keyword>
<evidence type="ECO:0000313" key="2">
    <source>
        <dbReference type="EMBL" id="ADL34528.1"/>
    </source>
</evidence>
<dbReference type="InterPro" id="IPR018695">
    <property type="entry name" value="DUF2194"/>
</dbReference>
<dbReference type="RefSeq" id="WP_013281182.1">
    <property type="nucleotide sequence ID" value="NC_014387.1"/>
</dbReference>
<dbReference type="Proteomes" id="UP000001299">
    <property type="component" value="Chromosome 1"/>
</dbReference>
<name>E0RVA9_BUTPB</name>
<dbReference type="HOGENOM" id="CLU_031111_0_0_9"/>
<dbReference type="EMBL" id="CP001810">
    <property type="protein sequence ID" value="ADL34528.1"/>
    <property type="molecule type" value="Genomic_DNA"/>
</dbReference>
<reference evidence="2 3" key="1">
    <citation type="journal article" date="2010" name="PLoS ONE">
        <title>The glycobiome of the rumen bacterium Butyrivibrio proteoclasticus B316(T) highlights adaptation to a polysaccharide-rich environment.</title>
        <authorList>
            <person name="Kelly W.J."/>
            <person name="Leahy S.C."/>
            <person name="Altermann E."/>
            <person name="Yeoman C.J."/>
            <person name="Dunne J.C."/>
            <person name="Kong Z."/>
            <person name="Pacheco D.M."/>
            <person name="Li D."/>
            <person name="Noel S.J."/>
            <person name="Moon C.D."/>
            <person name="Cookson A.L."/>
            <person name="Attwood G.T."/>
        </authorList>
    </citation>
    <scope>NUCLEOTIDE SEQUENCE [LARGE SCALE GENOMIC DNA]</scope>
    <source>
        <strain evidence="3">ATCC 51982 / DSM 14932 / B316</strain>
    </source>
</reference>
<evidence type="ECO:0000256" key="1">
    <source>
        <dbReference type="SAM" id="Phobius"/>
    </source>
</evidence>